<protein>
    <submittedName>
        <fullName evidence="10">Cytochrome c biogenesis protein</fullName>
    </submittedName>
</protein>
<feature type="transmembrane region" description="Helical" evidence="6">
    <location>
        <begin position="966"/>
        <end position="986"/>
    </location>
</feature>
<feature type="transmembrane region" description="Helical" evidence="6">
    <location>
        <begin position="1006"/>
        <end position="1024"/>
    </location>
</feature>
<evidence type="ECO:0000313" key="10">
    <source>
        <dbReference type="EMBL" id="GGD34557.1"/>
    </source>
</evidence>
<dbReference type="AlphaFoldDB" id="A0A916Y7T3"/>
<feature type="transmembrane region" description="Helical" evidence="6">
    <location>
        <begin position="796"/>
        <end position="812"/>
    </location>
</feature>
<dbReference type="GO" id="GO:0017004">
    <property type="term" value="P:cytochrome complex assembly"/>
    <property type="evidence" value="ECO:0007669"/>
    <property type="project" value="UniProtKB-KW"/>
</dbReference>
<dbReference type="GO" id="GO:0020037">
    <property type="term" value="F:heme binding"/>
    <property type="evidence" value="ECO:0007669"/>
    <property type="project" value="InterPro"/>
</dbReference>
<evidence type="ECO:0000256" key="4">
    <source>
        <dbReference type="ARBA" id="ARBA00022989"/>
    </source>
</evidence>
<evidence type="ECO:0000256" key="2">
    <source>
        <dbReference type="ARBA" id="ARBA00022692"/>
    </source>
</evidence>
<comment type="caution">
    <text evidence="10">The sequence shown here is derived from an EMBL/GenBank/DDBJ whole genome shotgun (WGS) entry which is preliminary data.</text>
</comment>
<keyword evidence="4 6" id="KW-1133">Transmembrane helix</keyword>
<feature type="domain" description="Cytochrome c assembly protein" evidence="8">
    <location>
        <begin position="790"/>
        <end position="994"/>
    </location>
</feature>
<evidence type="ECO:0000259" key="8">
    <source>
        <dbReference type="Pfam" id="PF01578"/>
    </source>
</evidence>
<reference evidence="10" key="2">
    <citation type="submission" date="2020-09" db="EMBL/GenBank/DDBJ databases">
        <authorList>
            <person name="Sun Q."/>
            <person name="Zhou Y."/>
        </authorList>
    </citation>
    <scope>NUCLEOTIDE SEQUENCE</scope>
    <source>
        <strain evidence="10">CGMCC 1.12506</strain>
    </source>
</reference>
<accession>A0A916Y7T3</accession>
<evidence type="ECO:0000256" key="1">
    <source>
        <dbReference type="ARBA" id="ARBA00004141"/>
    </source>
</evidence>
<evidence type="ECO:0000313" key="11">
    <source>
        <dbReference type="Proteomes" id="UP000625735"/>
    </source>
</evidence>
<comment type="subcellular location">
    <subcellularLocation>
        <location evidence="1">Membrane</location>
        <topology evidence="1">Multi-pass membrane protein</topology>
    </subcellularLocation>
</comment>
<feature type="transmembrane region" description="Helical" evidence="6">
    <location>
        <begin position="858"/>
        <end position="884"/>
    </location>
</feature>
<dbReference type="EMBL" id="BMFG01000012">
    <property type="protein sequence ID" value="GGD34557.1"/>
    <property type="molecule type" value="Genomic_DNA"/>
</dbReference>
<feature type="domain" description="ResB-like" evidence="9">
    <location>
        <begin position="338"/>
        <end position="412"/>
    </location>
</feature>
<dbReference type="PANTHER" id="PTHR30071:SF1">
    <property type="entry name" value="CYTOCHROME B_B6 PROTEIN-RELATED"/>
    <property type="match status" value="1"/>
</dbReference>
<feature type="transmembrane region" description="Helical" evidence="6">
    <location>
        <begin position="758"/>
        <end position="784"/>
    </location>
</feature>
<keyword evidence="2 6" id="KW-0812">Transmembrane</keyword>
<feature type="transmembrane region" description="Helical" evidence="6">
    <location>
        <begin position="42"/>
        <end position="63"/>
    </location>
</feature>
<dbReference type="Pfam" id="PF01578">
    <property type="entry name" value="Cytochrom_C_asm"/>
    <property type="match status" value="1"/>
</dbReference>
<keyword evidence="5 6" id="KW-0472">Membrane</keyword>
<feature type="signal peptide" evidence="7">
    <location>
        <begin position="1"/>
        <end position="28"/>
    </location>
</feature>
<dbReference type="InterPro" id="IPR045062">
    <property type="entry name" value="Cyt_c_biogenesis_CcsA/CcmC"/>
</dbReference>
<evidence type="ECO:0000256" key="6">
    <source>
        <dbReference type="SAM" id="Phobius"/>
    </source>
</evidence>
<feature type="transmembrane region" description="Helical" evidence="6">
    <location>
        <begin position="941"/>
        <end position="959"/>
    </location>
</feature>
<feature type="transmembrane region" description="Helical" evidence="6">
    <location>
        <begin position="819"/>
        <end position="838"/>
    </location>
</feature>
<keyword evidence="11" id="KW-1185">Reference proteome</keyword>
<sequence length="1038" mass="119152">MLKALSFVFSTKMALVVLLLLATAMAVATFVENDFGTPTARAWFYEAWWFELLLLWLSVNFLLHLSQYQMLNKFSWPIGMFHLAFILILVGAGVTRYFSTEGLMHLREGQTNDTFFTQSKYLQLQTVQGEPVIYQQPFTLIPQGFKPFEKNIGWKEESWKVQFKGFHPKAVLDPQPGNKDYFEIAVALGQDGREDVMLEVGETVTLKNQTLSLNADKEGDIQIFKRDSTWIIKSKAALQMMEMATQKMSFLHAGEEQVLFQRTLYQWEGGAFVVKQIHEQIQLSYRSTEEDRDDLPDIIHFSLQDSQGKELVEHFVKMVSFQSEWKYFEHEGNKYKVTFGSKPIVLPFALQLQKFELERYPGSQSPSSYASQVQVIDGDEKFPYRIFMNNVLDHRGFRFYQSSYDTDEKGSVLSINQDRPGTILTYLGYFFLSLGMFLAFFSKTGRFRNLNRQLQTLQKTTVILLLFLMSTTWALAQTPSRAMVVVPEDLAANYGTLIVQDIDGRMKPMNTLANEITRKIHGKSTLRLPGEQATLHLTAEQFLLAMQLDPQGFMLLPIIKNDHHKLSKVYEVISKKPTPYLAFQDLVDREGAYLIQALVEEANRLKPSERNESHNEILKLDERFNIFYGLVSGDFLRIFPNRNDTQNTWFTMHQSQQGFDEEDATFVQNITPMFLTAIENGLEKQDFSEAEKALDYLHLYQQKAGAEVYPSATQISAELLYNRLQLGNRLFGLFWIIGIVLLVVALVKIFNTSLIWNVLWNVGVVLSWLGLLVFTFHLMLRWYIAKHPPWSDGFEMLVFVAWGVLFIGIALAKKSRFTLPMGLLFSGTLLFVSFLDWLNPEITNLMPVLHSYWLKIHVAVIVSGYAPLALSAVLGLLSLLLLIFKPKQVPHSWFKSLRELMIVNEMALMIGLYLLTVGTFLGGVWANESWGRYWAWDPKETWALISIVIYAIILHFRLIPVLRNVLIFNIVALWGFSTIVMTSFGVNYYLSGLHSYAKGDPIPVPGWAYVTVAILLIISVFAICKYKRLTLQEKQALE</sequence>
<feature type="transmembrane region" description="Helical" evidence="6">
    <location>
        <begin position="423"/>
        <end position="441"/>
    </location>
</feature>
<feature type="transmembrane region" description="Helical" evidence="6">
    <location>
        <begin position="75"/>
        <end position="98"/>
    </location>
</feature>
<dbReference type="Proteomes" id="UP000625735">
    <property type="component" value="Unassembled WGS sequence"/>
</dbReference>
<feature type="chain" id="PRO_5037938809" evidence="7">
    <location>
        <begin position="29"/>
        <end position="1038"/>
    </location>
</feature>
<dbReference type="InterPro" id="IPR002541">
    <property type="entry name" value="Cyt_c_assembly"/>
</dbReference>
<feature type="transmembrane region" description="Helical" evidence="6">
    <location>
        <begin position="462"/>
        <end position="480"/>
    </location>
</feature>
<feature type="transmembrane region" description="Helical" evidence="6">
    <location>
        <begin position="905"/>
        <end position="926"/>
    </location>
</feature>
<gene>
    <name evidence="10" type="primary">ccsBA</name>
    <name evidence="10" type="ORF">GCM10011343_25560</name>
</gene>
<dbReference type="Pfam" id="PF05140">
    <property type="entry name" value="ResB"/>
    <property type="match status" value="1"/>
</dbReference>
<dbReference type="InterPro" id="IPR007816">
    <property type="entry name" value="ResB-like_domain"/>
</dbReference>
<keyword evidence="7" id="KW-0732">Signal</keyword>
<organism evidence="10 11">
    <name type="scientific">Flavobacterium orientale</name>
    <dbReference type="NCBI Taxonomy" id="1756020"/>
    <lineage>
        <taxon>Bacteria</taxon>
        <taxon>Pseudomonadati</taxon>
        <taxon>Bacteroidota</taxon>
        <taxon>Flavobacteriia</taxon>
        <taxon>Flavobacteriales</taxon>
        <taxon>Flavobacteriaceae</taxon>
        <taxon>Flavobacterium</taxon>
    </lineage>
</organism>
<dbReference type="PANTHER" id="PTHR30071">
    <property type="entry name" value="HEME EXPORTER PROTEIN C"/>
    <property type="match status" value="1"/>
</dbReference>
<proteinExistence type="predicted"/>
<evidence type="ECO:0000259" key="9">
    <source>
        <dbReference type="Pfam" id="PF05140"/>
    </source>
</evidence>
<reference evidence="10" key="1">
    <citation type="journal article" date="2014" name="Int. J. Syst. Evol. Microbiol.">
        <title>Complete genome sequence of Corynebacterium casei LMG S-19264T (=DSM 44701T), isolated from a smear-ripened cheese.</title>
        <authorList>
            <consortium name="US DOE Joint Genome Institute (JGI-PGF)"/>
            <person name="Walter F."/>
            <person name="Albersmeier A."/>
            <person name="Kalinowski J."/>
            <person name="Ruckert C."/>
        </authorList>
    </citation>
    <scope>NUCLEOTIDE SEQUENCE</scope>
    <source>
        <strain evidence="10">CGMCC 1.12506</strain>
    </source>
</reference>
<evidence type="ECO:0000256" key="5">
    <source>
        <dbReference type="ARBA" id="ARBA00023136"/>
    </source>
</evidence>
<keyword evidence="3" id="KW-0201">Cytochrome c-type biogenesis</keyword>
<name>A0A916Y7T3_9FLAO</name>
<evidence type="ECO:0000256" key="3">
    <source>
        <dbReference type="ARBA" id="ARBA00022748"/>
    </source>
</evidence>
<dbReference type="GO" id="GO:0005886">
    <property type="term" value="C:plasma membrane"/>
    <property type="evidence" value="ECO:0007669"/>
    <property type="project" value="TreeGrafter"/>
</dbReference>
<feature type="transmembrane region" description="Helical" evidence="6">
    <location>
        <begin position="730"/>
        <end position="751"/>
    </location>
</feature>
<evidence type="ECO:0000256" key="7">
    <source>
        <dbReference type="SAM" id="SignalP"/>
    </source>
</evidence>